<dbReference type="RefSeq" id="WP_068695391.1">
    <property type="nucleotide sequence ID" value="NZ_CP014167.1"/>
</dbReference>
<dbReference type="GO" id="GO:0005975">
    <property type="term" value="P:carbohydrate metabolic process"/>
    <property type="evidence" value="ECO:0007669"/>
    <property type="project" value="InterPro"/>
</dbReference>
<evidence type="ECO:0000256" key="2">
    <source>
        <dbReference type="SAM" id="SignalP"/>
    </source>
</evidence>
<dbReference type="CDD" id="cd10944">
    <property type="entry name" value="CE4_SmPgdA_like"/>
    <property type="match status" value="1"/>
</dbReference>
<dbReference type="EMBL" id="CP014167">
    <property type="protein sequence ID" value="ANS74582.1"/>
    <property type="molecule type" value="Genomic_DNA"/>
</dbReference>
<feature type="region of interest" description="Disordered" evidence="1">
    <location>
        <begin position="41"/>
        <end position="134"/>
    </location>
</feature>
<evidence type="ECO:0000259" key="3">
    <source>
        <dbReference type="PROSITE" id="PS51677"/>
    </source>
</evidence>
<feature type="chain" id="PRO_5039516296" description="NodB homology domain-containing protein" evidence="2">
    <location>
        <begin position="33"/>
        <end position="343"/>
    </location>
</feature>
<feature type="compositionally biased region" description="Polar residues" evidence="1">
    <location>
        <begin position="73"/>
        <end position="84"/>
    </location>
</feature>
<dbReference type="InterPro" id="IPR011330">
    <property type="entry name" value="Glyco_hydro/deAcase_b/a-brl"/>
</dbReference>
<evidence type="ECO:0000256" key="1">
    <source>
        <dbReference type="SAM" id="MobiDB-lite"/>
    </source>
</evidence>
<keyword evidence="2" id="KW-0732">Signal</keyword>
<dbReference type="InterPro" id="IPR050248">
    <property type="entry name" value="Polysacc_deacetylase_ArnD"/>
</dbReference>
<feature type="signal peptide" evidence="2">
    <location>
        <begin position="1"/>
        <end position="32"/>
    </location>
</feature>
<feature type="compositionally biased region" description="Polar residues" evidence="1">
    <location>
        <begin position="41"/>
        <end position="57"/>
    </location>
</feature>
<evidence type="ECO:0000313" key="4">
    <source>
        <dbReference type="EMBL" id="ANS74582.1"/>
    </source>
</evidence>
<dbReference type="PANTHER" id="PTHR10587:SF125">
    <property type="entry name" value="POLYSACCHARIDE DEACETYLASE YHEN-RELATED"/>
    <property type="match status" value="1"/>
</dbReference>
<feature type="domain" description="NodB homology" evidence="3">
    <location>
        <begin position="142"/>
        <end position="325"/>
    </location>
</feature>
<dbReference type="KEGG" id="pyg:AWM70_08270"/>
<protein>
    <recommendedName>
        <fullName evidence="3">NodB homology domain-containing protein</fullName>
    </recommendedName>
</protein>
<gene>
    <name evidence="4" type="ORF">AWM70_08270</name>
</gene>
<dbReference type="PANTHER" id="PTHR10587">
    <property type="entry name" value="GLYCOSYL TRANSFERASE-RELATED"/>
    <property type="match status" value="1"/>
</dbReference>
<keyword evidence="5" id="KW-1185">Reference proteome</keyword>
<sequence length="343" mass="37669">MEKQRKQGNKRRSKITLRRVNTFLAAAVVVLAALSVYTASTHSTTKGDKTVSSTALGSNRSQPSSSSPVHTAGTAQEQESSGSPSAGEPKATPEPTHQPDQAPPASNSISTATEPPASSSTNVQATSPSGLQPVLPSSVKTKTVYLTFDDGPSRYSDQIAAILAKNDIHATFFAIGGNLKKYPKQVNRLLKAGHYVGLHSMSHDYNKLYKSGSSANFIEEFKQEQTLFKKITGRDVDLIRAPYGSAPQIDKQFRDDIVNAGFKLWDWTVDSEDWSYKNHPEKVIGQIKRQVHGNLNVILMHETKQTVQVLPQVIAYLNHKGYAFAVYKPEQHLVVNFAHDDRL</sequence>
<reference evidence="4 5" key="1">
    <citation type="submission" date="2016-01" db="EMBL/GenBank/DDBJ databases">
        <title>Complete Genome Sequence of Paenibacillus yonginensis DCY84, a novel Plant Growth-Promoting Bacteria with Elicitation of Induced Systemic Resistance.</title>
        <authorList>
            <person name="Kim Y.J."/>
            <person name="Yang D.C."/>
            <person name="Sukweenadhi J."/>
        </authorList>
    </citation>
    <scope>NUCLEOTIDE SEQUENCE [LARGE SCALE GENOMIC DNA]</scope>
    <source>
        <strain evidence="4 5">DCY84</strain>
    </source>
</reference>
<dbReference type="Pfam" id="PF01522">
    <property type="entry name" value="Polysacc_deac_1"/>
    <property type="match status" value="1"/>
</dbReference>
<dbReference type="Gene3D" id="3.20.20.370">
    <property type="entry name" value="Glycoside hydrolase/deacetylase"/>
    <property type="match status" value="1"/>
</dbReference>
<feature type="compositionally biased region" description="Low complexity" evidence="1">
    <location>
        <begin position="58"/>
        <end position="67"/>
    </location>
</feature>
<name>A0A1B1MZI6_9BACL</name>
<dbReference type="GO" id="GO:0016810">
    <property type="term" value="F:hydrolase activity, acting on carbon-nitrogen (but not peptide) bonds"/>
    <property type="evidence" value="ECO:0007669"/>
    <property type="project" value="InterPro"/>
</dbReference>
<dbReference type="PROSITE" id="PS51677">
    <property type="entry name" value="NODB"/>
    <property type="match status" value="1"/>
</dbReference>
<dbReference type="Proteomes" id="UP000092573">
    <property type="component" value="Chromosome"/>
</dbReference>
<accession>A0A1B1MZI6</accession>
<proteinExistence type="predicted"/>
<organism evidence="4 5">
    <name type="scientific">Paenibacillus yonginensis</name>
    <dbReference type="NCBI Taxonomy" id="1462996"/>
    <lineage>
        <taxon>Bacteria</taxon>
        <taxon>Bacillati</taxon>
        <taxon>Bacillota</taxon>
        <taxon>Bacilli</taxon>
        <taxon>Bacillales</taxon>
        <taxon>Paenibacillaceae</taxon>
        <taxon>Paenibacillus</taxon>
    </lineage>
</organism>
<dbReference type="InterPro" id="IPR002509">
    <property type="entry name" value="NODB_dom"/>
</dbReference>
<evidence type="ECO:0000313" key="5">
    <source>
        <dbReference type="Proteomes" id="UP000092573"/>
    </source>
</evidence>
<feature type="compositionally biased region" description="Low complexity" evidence="1">
    <location>
        <begin position="108"/>
        <end position="121"/>
    </location>
</feature>
<dbReference type="AlphaFoldDB" id="A0A1B1MZI6"/>
<dbReference type="OrthoDB" id="258610at2"/>
<dbReference type="SUPFAM" id="SSF88713">
    <property type="entry name" value="Glycoside hydrolase/deacetylase"/>
    <property type="match status" value="1"/>
</dbReference>